<dbReference type="Pfam" id="PF04723">
    <property type="entry name" value="GRDA"/>
    <property type="match status" value="1"/>
</dbReference>
<name>X1TXW2_9ZZZZ</name>
<dbReference type="AlphaFoldDB" id="X1TXW2"/>
<proteinExistence type="predicted"/>
<keyword evidence="1" id="KW-0560">Oxidoreductase</keyword>
<dbReference type="EMBL" id="BARW01020829">
    <property type="protein sequence ID" value="GAI96211.1"/>
    <property type="molecule type" value="Genomic_DNA"/>
</dbReference>
<comment type="caution">
    <text evidence="2">The sequence shown here is derived from an EMBL/GenBank/DDBJ whole genome shotgun (WGS) entry which is preliminary data.</text>
</comment>
<accession>X1TXW2</accession>
<protein>
    <submittedName>
        <fullName evidence="2">Uncharacterized protein</fullName>
    </submittedName>
</protein>
<dbReference type="GO" id="GO:0030700">
    <property type="term" value="C:glycine reductase complex"/>
    <property type="evidence" value="ECO:0007669"/>
    <property type="project" value="InterPro"/>
</dbReference>
<reference evidence="2" key="1">
    <citation type="journal article" date="2014" name="Front. Microbiol.">
        <title>High frequency of phylogenetically diverse reductive dehalogenase-homologous genes in deep subseafloor sedimentary metagenomes.</title>
        <authorList>
            <person name="Kawai M."/>
            <person name="Futagami T."/>
            <person name="Toyoda A."/>
            <person name="Takaki Y."/>
            <person name="Nishi S."/>
            <person name="Hori S."/>
            <person name="Arai W."/>
            <person name="Tsubouchi T."/>
            <person name="Morono Y."/>
            <person name="Uchiyama I."/>
            <person name="Ito T."/>
            <person name="Fujiyama A."/>
            <person name="Inagaki F."/>
            <person name="Takami H."/>
        </authorList>
    </citation>
    <scope>NUCLEOTIDE SEQUENCE</scope>
    <source>
        <strain evidence="2">Expedition CK06-06</strain>
    </source>
</reference>
<sequence length="85" mass="9173">MVVILGAPDSESAELYAETLINGDPSWAGPLAGVALGLSVYHIMEPEIIKQIEPAVYKEHLALMEMALDVDKIREALKKVRKAGG</sequence>
<dbReference type="GO" id="GO:0030699">
    <property type="term" value="F:glycine reductase activity"/>
    <property type="evidence" value="ECO:0007669"/>
    <property type="project" value="InterPro"/>
</dbReference>
<dbReference type="InterPro" id="IPR006812">
    <property type="entry name" value="GRDA"/>
</dbReference>
<evidence type="ECO:0000256" key="1">
    <source>
        <dbReference type="ARBA" id="ARBA00023002"/>
    </source>
</evidence>
<organism evidence="2">
    <name type="scientific">marine sediment metagenome</name>
    <dbReference type="NCBI Taxonomy" id="412755"/>
    <lineage>
        <taxon>unclassified sequences</taxon>
        <taxon>metagenomes</taxon>
        <taxon>ecological metagenomes</taxon>
    </lineage>
</organism>
<gene>
    <name evidence="2" type="ORF">S12H4_35112</name>
</gene>
<evidence type="ECO:0000313" key="2">
    <source>
        <dbReference type="EMBL" id="GAI96211.1"/>
    </source>
</evidence>